<protein>
    <submittedName>
        <fullName evidence="3">Alpha/beta hydrolase</fullName>
    </submittedName>
</protein>
<dbReference type="Gene3D" id="3.40.50.1820">
    <property type="entry name" value="alpha/beta hydrolase"/>
    <property type="match status" value="1"/>
</dbReference>
<proteinExistence type="predicted"/>
<name>A0A498DAL6_9BACI</name>
<dbReference type="PANTHER" id="PTHR43798:SF31">
    <property type="entry name" value="AB HYDROLASE SUPERFAMILY PROTEIN YCLE"/>
    <property type="match status" value="1"/>
</dbReference>
<dbReference type="InterPro" id="IPR029058">
    <property type="entry name" value="AB_hydrolase_fold"/>
</dbReference>
<sequence>MVYILTYTDIGKGVPIVFIHGLGNRKEMWRFQHKLSENYRLILVDLRGHGETEIEKDITMFNFAKDIIELLEHLEVDRVFICGLSLGGLVAQEICKQKPDVVRGLILANTTTYIPYMANIMVSQFINKSKEDIIDAVMSWSLFNKKLEKEARSSFFIRDAFYSCAKAPIGINYTKHLLTMRKPMLIISGTHDMVTPMFYSLSMYLMTCNSKFVSLNAGHLSNIEKPEEFNRSINNFIKDVS</sequence>
<accession>A0A498DAL6</accession>
<feature type="domain" description="AB hydrolase-1" evidence="2">
    <location>
        <begin position="15"/>
        <end position="226"/>
    </location>
</feature>
<dbReference type="PRINTS" id="PR00111">
    <property type="entry name" value="ABHYDROLASE"/>
</dbReference>
<evidence type="ECO:0000259" key="2">
    <source>
        <dbReference type="Pfam" id="PF00561"/>
    </source>
</evidence>
<dbReference type="AlphaFoldDB" id="A0A498DAL6"/>
<reference evidence="3 4" key="1">
    <citation type="submission" date="2018-10" db="EMBL/GenBank/DDBJ databases">
        <title>Oceanobacillus sp. YLB-02 draft genome.</title>
        <authorList>
            <person name="Yu L."/>
        </authorList>
    </citation>
    <scope>NUCLEOTIDE SEQUENCE [LARGE SCALE GENOMIC DNA]</scope>
    <source>
        <strain evidence="3 4">YLB-02</strain>
    </source>
</reference>
<keyword evidence="4" id="KW-1185">Reference proteome</keyword>
<evidence type="ECO:0000256" key="1">
    <source>
        <dbReference type="ARBA" id="ARBA00022801"/>
    </source>
</evidence>
<dbReference type="PANTHER" id="PTHR43798">
    <property type="entry name" value="MONOACYLGLYCEROL LIPASE"/>
    <property type="match status" value="1"/>
</dbReference>
<evidence type="ECO:0000313" key="3">
    <source>
        <dbReference type="EMBL" id="RLL46618.1"/>
    </source>
</evidence>
<keyword evidence="1 3" id="KW-0378">Hydrolase</keyword>
<dbReference type="EMBL" id="RCHR01000002">
    <property type="protein sequence ID" value="RLL46618.1"/>
    <property type="molecule type" value="Genomic_DNA"/>
</dbReference>
<dbReference type="OrthoDB" id="9805423at2"/>
<dbReference type="GO" id="GO:0016787">
    <property type="term" value="F:hydrolase activity"/>
    <property type="evidence" value="ECO:0007669"/>
    <property type="project" value="UniProtKB-KW"/>
</dbReference>
<dbReference type="SUPFAM" id="SSF53474">
    <property type="entry name" value="alpha/beta-Hydrolases"/>
    <property type="match status" value="1"/>
</dbReference>
<gene>
    <name evidence="3" type="ORF">D8M04_05275</name>
</gene>
<dbReference type="Pfam" id="PF00561">
    <property type="entry name" value="Abhydrolase_1"/>
    <property type="match status" value="1"/>
</dbReference>
<dbReference type="InterPro" id="IPR050266">
    <property type="entry name" value="AB_hydrolase_sf"/>
</dbReference>
<dbReference type="InterPro" id="IPR000073">
    <property type="entry name" value="AB_hydrolase_1"/>
</dbReference>
<dbReference type="RefSeq" id="WP_121521869.1">
    <property type="nucleotide sequence ID" value="NZ_RCHR01000002.1"/>
</dbReference>
<dbReference type="Proteomes" id="UP000270219">
    <property type="component" value="Unassembled WGS sequence"/>
</dbReference>
<organism evidence="3 4">
    <name type="scientific">Oceanobacillus piezotolerans</name>
    <dbReference type="NCBI Taxonomy" id="2448030"/>
    <lineage>
        <taxon>Bacteria</taxon>
        <taxon>Bacillati</taxon>
        <taxon>Bacillota</taxon>
        <taxon>Bacilli</taxon>
        <taxon>Bacillales</taxon>
        <taxon>Bacillaceae</taxon>
        <taxon>Oceanobacillus</taxon>
    </lineage>
</organism>
<evidence type="ECO:0000313" key="4">
    <source>
        <dbReference type="Proteomes" id="UP000270219"/>
    </source>
</evidence>
<comment type="caution">
    <text evidence="3">The sequence shown here is derived from an EMBL/GenBank/DDBJ whole genome shotgun (WGS) entry which is preliminary data.</text>
</comment>
<dbReference type="GO" id="GO:0016020">
    <property type="term" value="C:membrane"/>
    <property type="evidence" value="ECO:0007669"/>
    <property type="project" value="TreeGrafter"/>
</dbReference>